<feature type="transmembrane region" description="Helical" evidence="1">
    <location>
        <begin position="318"/>
        <end position="337"/>
    </location>
</feature>
<organism evidence="2 3">
    <name type="scientific">Albidovulum litorale</name>
    <dbReference type="NCBI Taxonomy" id="2984134"/>
    <lineage>
        <taxon>Bacteria</taxon>
        <taxon>Pseudomonadati</taxon>
        <taxon>Pseudomonadota</taxon>
        <taxon>Alphaproteobacteria</taxon>
        <taxon>Rhodobacterales</taxon>
        <taxon>Paracoccaceae</taxon>
        <taxon>Albidovulum</taxon>
    </lineage>
</organism>
<reference evidence="2 3" key="1">
    <citation type="submission" date="2022-10" db="EMBL/GenBank/DDBJ databases">
        <title>Defluviimonas sp. nov., isolated from ocean surface sediments.</title>
        <authorList>
            <person name="He W."/>
            <person name="Wang L."/>
            <person name="Zhang D.-F."/>
        </authorList>
    </citation>
    <scope>NUCLEOTIDE SEQUENCE [LARGE SCALE GENOMIC DNA]</scope>
    <source>
        <strain evidence="2 3">WL0050</strain>
    </source>
</reference>
<protein>
    <recommendedName>
        <fullName evidence="4">DUF2157 domain-containing protein</fullName>
    </recommendedName>
</protein>
<sequence>MADEAKTFGPADLRAAVAAGLVTEAQAAGLTALAHDRAGRRAALPAEDEPFEFFRGFAEIFIATGLAILLAGLAILLGVLGGVFILILIPAIIAITAWALAGYFTLQRRMNLPSMVLVSAYASGLYVSFFTVFSQMDMGLKGIAFLSATLTAGAVLVWFRQFRLPFSMFVFGVFALLATYALFTRYNPGGTIDDIDSWARSFAPRANLTLASLVFGIGAFAGAMWFDMQDPRRIGRHSATAFWLHLLAGAALVNSIAGNLYGGGGSAAILPTTVALLIFALIALVIDRRSMLTAGIAYIGAVIYWAVAGDGYAGAMDWAKILIILGTFFTVLGTWWVQMRAGLMRALPDFPGKDRLPPYSESK</sequence>
<feature type="transmembrane region" description="Helical" evidence="1">
    <location>
        <begin position="206"/>
        <end position="226"/>
    </location>
</feature>
<feature type="transmembrane region" description="Helical" evidence="1">
    <location>
        <begin position="83"/>
        <end position="104"/>
    </location>
</feature>
<dbReference type="Proteomes" id="UP001652564">
    <property type="component" value="Unassembled WGS sequence"/>
</dbReference>
<gene>
    <name evidence="2" type="ORF">OEZ71_09780</name>
</gene>
<keyword evidence="3" id="KW-1185">Reference proteome</keyword>
<dbReference type="RefSeq" id="WP_263739768.1">
    <property type="nucleotide sequence ID" value="NZ_JAOWKZ010000002.1"/>
</dbReference>
<proteinExistence type="predicted"/>
<keyword evidence="1" id="KW-0472">Membrane</keyword>
<evidence type="ECO:0000256" key="1">
    <source>
        <dbReference type="SAM" id="Phobius"/>
    </source>
</evidence>
<dbReference type="EMBL" id="JAOWKZ010000002">
    <property type="protein sequence ID" value="MCV2872588.1"/>
    <property type="molecule type" value="Genomic_DNA"/>
</dbReference>
<feature type="transmembrane region" description="Helical" evidence="1">
    <location>
        <begin position="57"/>
        <end position="77"/>
    </location>
</feature>
<feature type="transmembrane region" description="Helical" evidence="1">
    <location>
        <begin position="116"/>
        <end position="136"/>
    </location>
</feature>
<comment type="caution">
    <text evidence="2">The sequence shown here is derived from an EMBL/GenBank/DDBJ whole genome shotgun (WGS) entry which is preliminary data.</text>
</comment>
<feature type="transmembrane region" description="Helical" evidence="1">
    <location>
        <begin position="166"/>
        <end position="186"/>
    </location>
</feature>
<name>A0ABT2ZNB8_9RHOB</name>
<feature type="transmembrane region" description="Helical" evidence="1">
    <location>
        <begin position="267"/>
        <end position="286"/>
    </location>
</feature>
<keyword evidence="1" id="KW-0812">Transmembrane</keyword>
<evidence type="ECO:0000313" key="2">
    <source>
        <dbReference type="EMBL" id="MCV2872588.1"/>
    </source>
</evidence>
<feature type="transmembrane region" description="Helical" evidence="1">
    <location>
        <begin position="142"/>
        <end position="159"/>
    </location>
</feature>
<keyword evidence="1" id="KW-1133">Transmembrane helix</keyword>
<evidence type="ECO:0008006" key="4">
    <source>
        <dbReference type="Google" id="ProtNLM"/>
    </source>
</evidence>
<feature type="transmembrane region" description="Helical" evidence="1">
    <location>
        <begin position="238"/>
        <end position="261"/>
    </location>
</feature>
<accession>A0ABT2ZNB8</accession>
<evidence type="ECO:0000313" key="3">
    <source>
        <dbReference type="Proteomes" id="UP001652564"/>
    </source>
</evidence>
<feature type="transmembrane region" description="Helical" evidence="1">
    <location>
        <begin position="293"/>
        <end position="312"/>
    </location>
</feature>